<gene>
    <name evidence="2" type="ORF">FRX31_028732</name>
</gene>
<reference evidence="2 3" key="1">
    <citation type="submission" date="2020-06" db="EMBL/GenBank/DDBJ databases">
        <title>Transcriptomic and genomic resources for Thalictrum thalictroides and T. hernandezii: Facilitating candidate gene discovery in an emerging model plant lineage.</title>
        <authorList>
            <person name="Arias T."/>
            <person name="Riano-Pachon D.M."/>
            <person name="Di Stilio V.S."/>
        </authorList>
    </citation>
    <scope>NUCLEOTIDE SEQUENCE [LARGE SCALE GENOMIC DNA]</scope>
    <source>
        <strain evidence="3">cv. WT478/WT964</strain>
        <tissue evidence="2">Leaves</tissue>
    </source>
</reference>
<dbReference type="Pfam" id="PF13966">
    <property type="entry name" value="zf-RVT"/>
    <property type="match status" value="1"/>
</dbReference>
<keyword evidence="3" id="KW-1185">Reference proteome</keyword>
<dbReference type="AlphaFoldDB" id="A0A7J6VAN7"/>
<evidence type="ECO:0000313" key="2">
    <source>
        <dbReference type="EMBL" id="KAF5181681.1"/>
    </source>
</evidence>
<evidence type="ECO:0000259" key="1">
    <source>
        <dbReference type="Pfam" id="PF13966"/>
    </source>
</evidence>
<protein>
    <recommendedName>
        <fullName evidence="1">Reverse transcriptase zinc-binding domain-containing protein</fullName>
    </recommendedName>
</protein>
<name>A0A7J6VAN7_THATH</name>
<proteinExistence type="predicted"/>
<evidence type="ECO:0000313" key="3">
    <source>
        <dbReference type="Proteomes" id="UP000554482"/>
    </source>
</evidence>
<sequence length="180" mass="20859">MSCHPFKLTWRLNLPLKVGFLCWQLVQKVIPSAEFLISRGMAVNNTCSLCKLHVEKALHIFFKWDFARGVWFGLNLSSVVSRMEHTDIKEGFCTIINELGKLTNYEEWLSMYGAGLWQVWKARNVARFENKQVSARHSLFSFLLLFQCGNVCNKNQIQFIHITKTFLTLGPKYHRSIGLS</sequence>
<feature type="domain" description="Reverse transcriptase zinc-binding" evidence="1">
    <location>
        <begin position="4"/>
        <end position="71"/>
    </location>
</feature>
<dbReference type="EMBL" id="JABWDY010035865">
    <property type="protein sequence ID" value="KAF5181681.1"/>
    <property type="molecule type" value="Genomic_DNA"/>
</dbReference>
<organism evidence="2 3">
    <name type="scientific">Thalictrum thalictroides</name>
    <name type="common">Rue-anemone</name>
    <name type="synonym">Anemone thalictroides</name>
    <dbReference type="NCBI Taxonomy" id="46969"/>
    <lineage>
        <taxon>Eukaryota</taxon>
        <taxon>Viridiplantae</taxon>
        <taxon>Streptophyta</taxon>
        <taxon>Embryophyta</taxon>
        <taxon>Tracheophyta</taxon>
        <taxon>Spermatophyta</taxon>
        <taxon>Magnoliopsida</taxon>
        <taxon>Ranunculales</taxon>
        <taxon>Ranunculaceae</taxon>
        <taxon>Thalictroideae</taxon>
        <taxon>Thalictrum</taxon>
    </lineage>
</organism>
<dbReference type="OrthoDB" id="1938246at2759"/>
<dbReference type="Proteomes" id="UP000554482">
    <property type="component" value="Unassembled WGS sequence"/>
</dbReference>
<dbReference type="InterPro" id="IPR026960">
    <property type="entry name" value="RVT-Znf"/>
</dbReference>
<comment type="caution">
    <text evidence="2">The sequence shown here is derived from an EMBL/GenBank/DDBJ whole genome shotgun (WGS) entry which is preliminary data.</text>
</comment>
<accession>A0A7J6VAN7</accession>